<accession>A0A6H0X9E7</accession>
<reference evidence="1 2" key="1">
    <citation type="submission" date="2020-03" db="EMBL/GenBank/DDBJ databases">
        <authorList>
            <person name="Ni P."/>
            <person name="Yin Y."/>
        </authorList>
    </citation>
    <scope>NUCLEOTIDE SEQUENCE [LARGE SCALE GENOMIC DNA]</scope>
</reference>
<evidence type="ECO:0000313" key="2">
    <source>
        <dbReference type="Proteomes" id="UP000502092"/>
    </source>
</evidence>
<dbReference type="EMBL" id="MT135026">
    <property type="protein sequence ID" value="QIW91049.1"/>
    <property type="molecule type" value="Genomic_DNA"/>
</dbReference>
<gene>
    <name evidence="1" type="ORF">COHAPHLL_00186</name>
</gene>
<organism evidence="1 2">
    <name type="scientific">Vibrio phage V09</name>
    <dbReference type="NCBI Taxonomy" id="2724327"/>
    <lineage>
        <taxon>Viruses</taxon>
        <taxon>Duplodnaviria</taxon>
        <taxon>Heunggongvirae</taxon>
        <taxon>Uroviricota</taxon>
        <taxon>Caudoviricetes</taxon>
        <taxon>Pantevenvirales</taxon>
        <taxon>Straboviridae</taxon>
        <taxon>Schizotequatrovirus</taxon>
        <taxon>Schizotequatrovirus KVP40</taxon>
    </lineage>
</organism>
<sequence length="484" mass="51896">MSSINIPGFGYSAVPESPNDGQLYGRRNATWELIALSDGVLEAPADGQEYVRKDFQWVLPTYPTYTASNISLTSSLFASTNVHDALEELYYENPLNVVFVRSEDDLPAPQLINGVLTHKLEEKEYVIDGNVTIANSLGFPGAGISATIKAINRSVLTYTGTDAMFYDLGAQGNIEIAGQTEFQAPNADMFNLISGAGGFSFQSRYADRFNNCDRLGEVYCGGLSTIVFNNGTFRNFNQGLVVHDPGFFEVNTFFVFGNNQAGCTYFTVQGTSSTGSINIDTVTCSIGTNETIFNFNPNIQATIDTINVRNCSLRGPLNGTLFAPGSLTPRDFKFESLGNTLIPNTVQGGLLSLSGNTTPTVVGAVNTPTLAAGTWVVQETSHFIGSTGGRLTSQVIRDISTSIDASVTVEPSSGQGVVIRAYLAKNGVPIAASAKTTTADSGREGFLSLTWQMDISKDDYIELFVENRSGSTSIIVTDATLRIP</sequence>
<evidence type="ECO:0000313" key="1">
    <source>
        <dbReference type="EMBL" id="QIW91049.1"/>
    </source>
</evidence>
<name>A0A6H0X9E7_9CAUD</name>
<dbReference type="Proteomes" id="UP000502092">
    <property type="component" value="Segment"/>
</dbReference>
<proteinExistence type="predicted"/>
<dbReference type="Gene3D" id="6.20.230.10">
    <property type="match status" value="2"/>
</dbReference>
<protein>
    <submittedName>
        <fullName evidence="1">Uncharacterized protein</fullName>
    </submittedName>
</protein>